<evidence type="ECO:0000313" key="2">
    <source>
        <dbReference type="Proteomes" id="UP000542674"/>
    </source>
</evidence>
<protein>
    <submittedName>
        <fullName evidence="1">Uncharacterized protein</fullName>
    </submittedName>
</protein>
<organism evidence="1 2">
    <name type="scientific">Saccharothrix violaceirubra</name>
    <dbReference type="NCBI Taxonomy" id="413306"/>
    <lineage>
        <taxon>Bacteria</taxon>
        <taxon>Bacillati</taxon>
        <taxon>Actinomycetota</taxon>
        <taxon>Actinomycetes</taxon>
        <taxon>Pseudonocardiales</taxon>
        <taxon>Pseudonocardiaceae</taxon>
        <taxon>Saccharothrix</taxon>
    </lineage>
</organism>
<reference evidence="1 2" key="1">
    <citation type="submission" date="2020-08" db="EMBL/GenBank/DDBJ databases">
        <title>Sequencing the genomes of 1000 actinobacteria strains.</title>
        <authorList>
            <person name="Klenk H.-P."/>
        </authorList>
    </citation>
    <scope>NUCLEOTIDE SEQUENCE [LARGE SCALE GENOMIC DNA]</scope>
    <source>
        <strain evidence="1 2">DSM 45084</strain>
    </source>
</reference>
<evidence type="ECO:0000313" key="1">
    <source>
        <dbReference type="EMBL" id="MBB4965534.1"/>
    </source>
</evidence>
<comment type="caution">
    <text evidence="1">The sequence shown here is derived from an EMBL/GenBank/DDBJ whole genome shotgun (WGS) entry which is preliminary data.</text>
</comment>
<dbReference type="Proteomes" id="UP000542674">
    <property type="component" value="Unassembled WGS sequence"/>
</dbReference>
<sequence length="322" mass="35069">MDDVVLGSVTCPSGHLVLVDGGYLGLWSGERSPDETGEPAAVDFEVVGPDADAAARSFDRQTGRRLYDIPERTAGGFAAKFDEHCRAHGLDASSHRFPRRVPHRERVRHAVETGDTHFLISGVRVVPIGGVPTDRPLRVVATRGHWGWARIRIEVGDGTAVERRPLTRLGVDHARFAFADADALGSWVHEASLDGLADVMFWGRDEEEIAAEFGARRTGTPGDDVYAWLDIPIREAYRRAVALQELRSAEPERGFAFDFRPHSHHWQVMAAVRAADHEAATITIGGADIMMAMTSIGDGHFPVDLDLDATGAPVAVDITVDS</sequence>
<gene>
    <name evidence="1" type="ORF">F4559_002893</name>
</gene>
<dbReference type="RefSeq" id="WP_184669122.1">
    <property type="nucleotide sequence ID" value="NZ_BAABAI010000029.1"/>
</dbReference>
<accession>A0A7W7T2T9</accession>
<dbReference type="EMBL" id="JACHJS010000001">
    <property type="protein sequence ID" value="MBB4965534.1"/>
    <property type="molecule type" value="Genomic_DNA"/>
</dbReference>
<keyword evidence="2" id="KW-1185">Reference proteome</keyword>
<proteinExistence type="predicted"/>
<dbReference type="AlphaFoldDB" id="A0A7W7T2T9"/>
<name>A0A7W7T2T9_9PSEU</name>